<dbReference type="AlphaFoldDB" id="A0AAX0H9L6"/>
<protein>
    <submittedName>
        <fullName evidence="1">Uncharacterized protein</fullName>
    </submittedName>
</protein>
<dbReference type="RefSeq" id="WP_058909162.1">
    <property type="nucleotide sequence ID" value="NZ_JAAOXI010000010.1"/>
</dbReference>
<dbReference type="Proteomes" id="UP000093100">
    <property type="component" value="Unassembled WGS sequence"/>
</dbReference>
<evidence type="ECO:0000313" key="1">
    <source>
        <dbReference type="EMBL" id="OCR90234.1"/>
    </source>
</evidence>
<gene>
    <name evidence="1" type="ORF">CFT12S02225_07645</name>
</gene>
<name>A0AAX0H9L6_CAMFE</name>
<evidence type="ECO:0000313" key="2">
    <source>
        <dbReference type="Proteomes" id="UP000093100"/>
    </source>
</evidence>
<sequence>MNQHAFFDDFILMWLYKKGGTVSTNSIEQLFGNDNEDLQNVNNVISNRFRKTSYIYCGLMKYDENKSTLTITDKGELFIEYKYKGKRKFSHNVGKLRKKRK</sequence>
<comment type="caution">
    <text evidence="1">The sequence shown here is derived from an EMBL/GenBank/DDBJ whole genome shotgun (WGS) entry which is preliminary data.</text>
</comment>
<dbReference type="EMBL" id="LFLK01000008">
    <property type="protein sequence ID" value="OCR90234.1"/>
    <property type="molecule type" value="Genomic_DNA"/>
</dbReference>
<organism evidence="1 2">
    <name type="scientific">Campylobacter fetus subsp. testudinum</name>
    <dbReference type="NCBI Taxonomy" id="1507806"/>
    <lineage>
        <taxon>Bacteria</taxon>
        <taxon>Pseudomonadati</taxon>
        <taxon>Campylobacterota</taxon>
        <taxon>Epsilonproteobacteria</taxon>
        <taxon>Campylobacterales</taxon>
        <taxon>Campylobacteraceae</taxon>
        <taxon>Campylobacter</taxon>
    </lineage>
</organism>
<accession>A0AAX0H9L6</accession>
<reference evidence="1 2" key="1">
    <citation type="journal article" date="2016" name="Genome Biol. Evol.">
        <title>Comparative Genomics of Campylobacter fetus from Reptiles and Mammals Reveals Divergent Evolution in Host-Associated Lineages.</title>
        <authorList>
            <person name="Gilbert M.J."/>
            <person name="Miller W.G."/>
            <person name="Yee E."/>
            <person name="Zomer A.L."/>
            <person name="van der Graaf-van Bloois L."/>
            <person name="Fitzgerald C."/>
            <person name="Forbes K.J."/>
            <person name="Meric G."/>
            <person name="Sheppard S.K."/>
            <person name="Wagenaar J.A."/>
            <person name="Duim B."/>
        </authorList>
    </citation>
    <scope>NUCLEOTIDE SEQUENCE [LARGE SCALE GENOMIC DNA]</scope>
    <source>
        <strain evidence="1 2">12S02225-3</strain>
    </source>
</reference>
<proteinExistence type="predicted"/>